<gene>
    <name evidence="2" type="ORF">EBAPG3_009500</name>
</gene>
<name>A0A1W6SQB3_9PROT</name>
<sequence>MAGSRYPGPVSGTTLVNSEQGTTARSISQSPGPMISCPGIDDGLSWNIRKTLKWKILPTWLGGDPGILKRYKDLWVEAHAAIIKRFARRDGLPPVLLAGVVWIEVGGDPDFIDSLAYLIRKFDHLADPILEPLTVTKKPEMTSFGEISIQLRRAAETLGFDPNNLSSEKYEELGHCLESNESFNIEIVSRHLAQLKRLDFPHIVANEDTVIRITGTRYNRGPQLSRAEIERNTSYGDFILGRKAALARLLAYEQ</sequence>
<dbReference type="AlphaFoldDB" id="A0A1W6SQB3"/>
<evidence type="ECO:0000313" key="2">
    <source>
        <dbReference type="EMBL" id="ARO87983.1"/>
    </source>
</evidence>
<dbReference type="EMBL" id="CP021106">
    <property type="protein sequence ID" value="ARO87983.1"/>
    <property type="molecule type" value="Genomic_DNA"/>
</dbReference>
<dbReference type="Proteomes" id="UP000012179">
    <property type="component" value="Chromosome"/>
</dbReference>
<keyword evidence="3" id="KW-1185">Reference proteome</keyword>
<organism evidence="2 3">
    <name type="scientific">Nitrosospira lacus</name>
    <dbReference type="NCBI Taxonomy" id="1288494"/>
    <lineage>
        <taxon>Bacteria</taxon>
        <taxon>Pseudomonadati</taxon>
        <taxon>Pseudomonadota</taxon>
        <taxon>Betaproteobacteria</taxon>
        <taxon>Nitrosomonadales</taxon>
        <taxon>Nitrosomonadaceae</taxon>
        <taxon>Nitrosospira</taxon>
    </lineage>
</organism>
<dbReference type="eggNOG" id="COG0741">
    <property type="taxonomic scope" value="Bacteria"/>
</dbReference>
<evidence type="ECO:0000256" key="1">
    <source>
        <dbReference type="SAM" id="MobiDB-lite"/>
    </source>
</evidence>
<evidence type="ECO:0000313" key="3">
    <source>
        <dbReference type="Proteomes" id="UP000012179"/>
    </source>
</evidence>
<feature type="compositionally biased region" description="Polar residues" evidence="1">
    <location>
        <begin position="11"/>
        <end position="31"/>
    </location>
</feature>
<protein>
    <submittedName>
        <fullName evidence="2">Uncharacterized protein</fullName>
    </submittedName>
</protein>
<reference evidence="2 3" key="1">
    <citation type="journal article" date="2015" name="Int. J. Syst. Evol. Microbiol.">
        <title>Nitrosospira lacus sp. nov., a psychrotolerant, ammonia-oxidizing bacterium from sandy lake sediment.</title>
        <authorList>
            <person name="Urakawa H."/>
            <person name="Garcia J.C."/>
            <person name="Nielsen J.L."/>
            <person name="Le V.Q."/>
            <person name="Kozlowski J.A."/>
            <person name="Stein L.Y."/>
            <person name="Lim C.K."/>
            <person name="Pommerening-Roser A."/>
            <person name="Martens-Habbena W."/>
            <person name="Stahl D.A."/>
            <person name="Klotz M.G."/>
        </authorList>
    </citation>
    <scope>NUCLEOTIDE SEQUENCE [LARGE SCALE GENOMIC DNA]</scope>
    <source>
        <strain evidence="2 3">APG3</strain>
    </source>
</reference>
<accession>A0A1W6SQB3</accession>
<proteinExistence type="predicted"/>
<feature type="region of interest" description="Disordered" evidence="1">
    <location>
        <begin position="1"/>
        <end position="33"/>
    </location>
</feature>
<dbReference type="KEGG" id="nlc:EBAPG3_009500"/>